<dbReference type="Pfam" id="PF00206">
    <property type="entry name" value="Lyase_1"/>
    <property type="match status" value="1"/>
</dbReference>
<dbReference type="InterPro" id="IPR009049">
    <property type="entry name" value="Argininosuccinate_lyase"/>
</dbReference>
<dbReference type="PRINTS" id="PR00145">
    <property type="entry name" value="ARGSUCLYASE"/>
</dbReference>
<accession>A0ABD5M0U9</accession>
<dbReference type="InterPro" id="IPR024083">
    <property type="entry name" value="Fumarase/histidase_N"/>
</dbReference>
<dbReference type="InterPro" id="IPR008948">
    <property type="entry name" value="L-Aspartase-like"/>
</dbReference>
<dbReference type="Pfam" id="PF14698">
    <property type="entry name" value="ASL_C2"/>
    <property type="match status" value="1"/>
</dbReference>
<sequence>MLHEQGLLPPTIGRQLLEGLLTLEDATGDPVPARESIGHGAHSGEAHLIEMYGETVGGWLHTGRSSHDLSAVTTRYVLRDRLLTVGRSLVKLVETYASRAEAALSVPMPTYTGLQHAQVGTVGYQLCSQAFPLTRDLPRLIACWDRLNQSPAGAAAGTTTDFDIDRERVASLLGFDAVCENAEDVDKSIDQILEVACTVATCAATIGNAADTLFLWVSDEFGLADLPHELCGTSSIMPQKKNPHSIQTVQRETNAVLGTAVQQLIAVKNLSGGVQYDPATLRRFTETLDTLRAVVDKMIFDTDRARALVTAEWALATDLAALLTRQCEIPWRSAHQIVAILVREYEATDQSLTDVTATDLEAIAEAYLGDRPTVSTAAVETLRDPAEALDRRASITGSPAPTQVADQVVTRRDRAATYREQLTERRVALDHAHATRRAAIRAVIDA</sequence>
<feature type="domain" description="Argininosuccinate lyase C-terminal" evidence="2">
    <location>
        <begin position="314"/>
        <end position="366"/>
    </location>
</feature>
<evidence type="ECO:0000313" key="3">
    <source>
        <dbReference type="EMBL" id="MEZ3163874.1"/>
    </source>
</evidence>
<protein>
    <submittedName>
        <fullName evidence="3">Lyase family protein</fullName>
    </submittedName>
</protein>
<dbReference type="InterPro" id="IPR029419">
    <property type="entry name" value="Arg_succ_lyase_C"/>
</dbReference>
<organism evidence="3 4">
    <name type="scientific">Halorubrum miltondacostae</name>
    <dbReference type="NCBI Taxonomy" id="3076378"/>
    <lineage>
        <taxon>Archaea</taxon>
        <taxon>Methanobacteriati</taxon>
        <taxon>Methanobacteriota</taxon>
        <taxon>Stenosarchaea group</taxon>
        <taxon>Halobacteria</taxon>
        <taxon>Halobacteriales</taxon>
        <taxon>Haloferacaceae</taxon>
        <taxon>Halorubrum</taxon>
    </lineage>
</organism>
<evidence type="ECO:0000259" key="1">
    <source>
        <dbReference type="Pfam" id="PF00206"/>
    </source>
</evidence>
<dbReference type="Gene3D" id="1.10.275.10">
    <property type="entry name" value="Fumarase/aspartase (N-terminal domain)"/>
    <property type="match status" value="1"/>
</dbReference>
<proteinExistence type="predicted"/>
<dbReference type="RefSeq" id="WP_371161677.1">
    <property type="nucleotide sequence ID" value="NZ_JBEDNX010000002.1"/>
</dbReference>
<dbReference type="GO" id="GO:0016829">
    <property type="term" value="F:lyase activity"/>
    <property type="evidence" value="ECO:0007669"/>
    <property type="project" value="UniProtKB-KW"/>
</dbReference>
<dbReference type="Gene3D" id="1.20.200.10">
    <property type="entry name" value="Fumarase/aspartase (Central domain)"/>
    <property type="match status" value="1"/>
</dbReference>
<dbReference type="EMBL" id="JBEDNY010000002">
    <property type="protein sequence ID" value="MEZ3163874.1"/>
    <property type="molecule type" value="Genomic_DNA"/>
</dbReference>
<dbReference type="SUPFAM" id="SSF48557">
    <property type="entry name" value="L-aspartase-like"/>
    <property type="match status" value="1"/>
</dbReference>
<evidence type="ECO:0000259" key="2">
    <source>
        <dbReference type="Pfam" id="PF14698"/>
    </source>
</evidence>
<gene>
    <name evidence="3" type="ORF">ABNG04_08325</name>
</gene>
<dbReference type="PANTHER" id="PTHR43814">
    <property type="entry name" value="ARGININOSUCCINATE LYASE"/>
    <property type="match status" value="1"/>
</dbReference>
<feature type="domain" description="Fumarate lyase N-terminal" evidence="1">
    <location>
        <begin position="50"/>
        <end position="256"/>
    </location>
</feature>
<keyword evidence="4" id="KW-1185">Reference proteome</keyword>
<dbReference type="AlphaFoldDB" id="A0ABD5M0U9"/>
<dbReference type="InterPro" id="IPR000362">
    <property type="entry name" value="Fumarate_lyase_fam"/>
</dbReference>
<evidence type="ECO:0000313" key="4">
    <source>
        <dbReference type="Proteomes" id="UP001567572"/>
    </source>
</evidence>
<name>A0ABD5M0U9_9EURY</name>
<dbReference type="PRINTS" id="PR00149">
    <property type="entry name" value="FUMRATELYASE"/>
</dbReference>
<keyword evidence="3" id="KW-0456">Lyase</keyword>
<dbReference type="InterPro" id="IPR022761">
    <property type="entry name" value="Fumarate_lyase_N"/>
</dbReference>
<comment type="caution">
    <text evidence="3">The sequence shown here is derived from an EMBL/GenBank/DDBJ whole genome shotgun (WGS) entry which is preliminary data.</text>
</comment>
<dbReference type="PANTHER" id="PTHR43814:SF1">
    <property type="entry name" value="ARGININOSUCCINATE LYASE"/>
    <property type="match status" value="1"/>
</dbReference>
<dbReference type="Gene3D" id="1.10.40.30">
    <property type="entry name" value="Fumarase/aspartase (C-terminal domain)"/>
    <property type="match status" value="1"/>
</dbReference>
<reference evidence="3 4" key="1">
    <citation type="submission" date="2024-06" db="EMBL/GenBank/DDBJ databases">
        <title>Halorubrum miltondacostae sp. nov., a potential PHA producer isolated from an inland solar saltern in Rio Maior, Portugal.</title>
        <authorList>
            <person name="Albuquerque L."/>
            <person name="Viver T."/>
            <person name="Barroso C."/>
            <person name="Claudino R."/>
            <person name="Galvan M."/>
            <person name="Simoes G."/>
            <person name="Lobo Da Cunha A."/>
            <person name="Egas C."/>
        </authorList>
    </citation>
    <scope>NUCLEOTIDE SEQUENCE [LARGE SCALE GENOMIC DNA]</scope>
    <source>
        <strain evidence="3 4">RMP-11</strain>
    </source>
</reference>
<dbReference type="Proteomes" id="UP001567572">
    <property type="component" value="Unassembled WGS sequence"/>
</dbReference>